<organism evidence="1 2">
    <name type="scientific">Anopheles melas</name>
    <dbReference type="NCBI Taxonomy" id="34690"/>
    <lineage>
        <taxon>Eukaryota</taxon>
        <taxon>Metazoa</taxon>
        <taxon>Ecdysozoa</taxon>
        <taxon>Arthropoda</taxon>
        <taxon>Hexapoda</taxon>
        <taxon>Insecta</taxon>
        <taxon>Pterygota</taxon>
        <taxon>Neoptera</taxon>
        <taxon>Endopterygota</taxon>
        <taxon>Diptera</taxon>
        <taxon>Nematocera</taxon>
        <taxon>Culicoidea</taxon>
        <taxon>Culicidae</taxon>
        <taxon>Anophelinae</taxon>
        <taxon>Anopheles</taxon>
    </lineage>
</organism>
<evidence type="ECO:0000313" key="2">
    <source>
        <dbReference type="Proteomes" id="UP000075902"/>
    </source>
</evidence>
<keyword evidence="2" id="KW-1185">Reference proteome</keyword>
<dbReference type="Proteomes" id="UP000075902">
    <property type="component" value="Unassembled WGS sequence"/>
</dbReference>
<protein>
    <submittedName>
        <fullName evidence="1">Uncharacterized protein</fullName>
    </submittedName>
</protein>
<dbReference type="EnsemblMetazoa" id="AMEC006946-RA">
    <property type="protein sequence ID" value="AMEC006946-PA"/>
    <property type="gene ID" value="AMEC006946"/>
</dbReference>
<accession>A0A182TRC0</accession>
<dbReference type="AlphaFoldDB" id="A0A182TRC0"/>
<proteinExistence type="predicted"/>
<evidence type="ECO:0000313" key="1">
    <source>
        <dbReference type="EnsemblMetazoa" id="AMEC006946-PA"/>
    </source>
</evidence>
<sequence>MATSLSSCSDEDGPWTLVGAWKTKHILGSKNTSALMHASSESSICISFMALTSSSMMRAPMREMSRFGDMFASGHCLVMMQLFPSSSMSCRCIDRRDSPSSRCSPACARSSATWSSSCSSAKAGIDLAHSTSISSCCFIESHTSLMLANRFDDRSASSASFVSSSAAPKWRLKFSARSRNFTDSPLMVFLSSVLGLRQLMRSRSSLYSIPALDILVVAAYWLASSGTHSVRGKNCIIMPGRDGDYYHRHRTRECGDGSTVRSAHDRLRPS</sequence>
<reference evidence="2" key="1">
    <citation type="submission" date="2014-01" db="EMBL/GenBank/DDBJ databases">
        <title>The Genome Sequence of Anopheles melas CM1001059_A (V2).</title>
        <authorList>
            <consortium name="The Broad Institute Genomics Platform"/>
            <person name="Neafsey D.E."/>
            <person name="Besansky N."/>
            <person name="Howell P."/>
            <person name="Walton C."/>
            <person name="Young S.K."/>
            <person name="Zeng Q."/>
            <person name="Gargeya S."/>
            <person name="Fitzgerald M."/>
            <person name="Haas B."/>
            <person name="Abouelleil A."/>
            <person name="Allen A.W."/>
            <person name="Alvarado L."/>
            <person name="Arachchi H.M."/>
            <person name="Berlin A.M."/>
            <person name="Chapman S.B."/>
            <person name="Gainer-Dewar J."/>
            <person name="Goldberg J."/>
            <person name="Griggs A."/>
            <person name="Gujja S."/>
            <person name="Hansen M."/>
            <person name="Howarth C."/>
            <person name="Imamovic A."/>
            <person name="Ireland A."/>
            <person name="Larimer J."/>
            <person name="McCowan C."/>
            <person name="Murphy C."/>
            <person name="Pearson M."/>
            <person name="Poon T.W."/>
            <person name="Priest M."/>
            <person name="Roberts A."/>
            <person name="Saif S."/>
            <person name="Shea T."/>
            <person name="Sisk P."/>
            <person name="Sykes S."/>
            <person name="Wortman J."/>
            <person name="Nusbaum C."/>
            <person name="Birren B."/>
        </authorList>
    </citation>
    <scope>NUCLEOTIDE SEQUENCE [LARGE SCALE GENOMIC DNA]</scope>
    <source>
        <strain evidence="2">CM1001059</strain>
    </source>
</reference>
<dbReference type="VEuPathDB" id="VectorBase:AMEC006946"/>
<reference evidence="1" key="2">
    <citation type="submission" date="2020-05" db="UniProtKB">
        <authorList>
            <consortium name="EnsemblMetazoa"/>
        </authorList>
    </citation>
    <scope>IDENTIFICATION</scope>
    <source>
        <strain evidence="1">CM1001059</strain>
    </source>
</reference>
<name>A0A182TRC0_9DIPT</name>